<evidence type="ECO:0000313" key="1">
    <source>
        <dbReference type="EMBL" id="MBT2161118.1"/>
    </source>
</evidence>
<comment type="caution">
    <text evidence="1">The sequence shown here is derived from an EMBL/GenBank/DDBJ whole genome shotgun (WGS) entry which is preliminary data.</text>
</comment>
<accession>A0ABS5WCI4</accession>
<sequence length="129" mass="14525">MSLSIGNQLYAQNSVSDEELGKNLIGTWVYQKNLNGEDSGLAVSNRIKTIVGKHWQITQSDPKTGEVVFHHGGTYTIENGIYTETILFANESTMNLIHQSFMLKIKIEGDTMTQIGEGNQYNEVWKRTE</sequence>
<dbReference type="EMBL" id="JACATN010000002">
    <property type="protein sequence ID" value="MBT2161118.1"/>
    <property type="molecule type" value="Genomic_DNA"/>
</dbReference>
<name>A0ABS5WCI4_9FLAO</name>
<dbReference type="Proteomes" id="UP000740413">
    <property type="component" value="Unassembled WGS sequence"/>
</dbReference>
<reference evidence="1 2" key="1">
    <citation type="submission" date="2020-06" db="EMBL/GenBank/DDBJ databases">
        <authorList>
            <person name="Isaeva M.P."/>
            <person name="Chernysheva N.Y."/>
        </authorList>
    </citation>
    <scope>NUCLEOTIDE SEQUENCE [LARGE SCALE GENOMIC DNA]</scope>
    <source>
        <strain evidence="1 2">KMM 6746</strain>
    </source>
</reference>
<evidence type="ECO:0008006" key="3">
    <source>
        <dbReference type="Google" id="ProtNLM"/>
    </source>
</evidence>
<evidence type="ECO:0000313" key="2">
    <source>
        <dbReference type="Proteomes" id="UP000740413"/>
    </source>
</evidence>
<protein>
    <recommendedName>
        <fullName evidence="3">Lipocalin-like domain-containing protein</fullName>
    </recommendedName>
</protein>
<proteinExistence type="predicted"/>
<dbReference type="Gene3D" id="2.40.128.490">
    <property type="entry name" value="Uncharacterised protein PF14869, DUF4488"/>
    <property type="match status" value="1"/>
</dbReference>
<organism evidence="1 2">
    <name type="scientific">Zobellia barbeyronii</name>
    <dbReference type="NCBI Taxonomy" id="2748009"/>
    <lineage>
        <taxon>Bacteria</taxon>
        <taxon>Pseudomonadati</taxon>
        <taxon>Bacteroidota</taxon>
        <taxon>Flavobacteriia</taxon>
        <taxon>Flavobacteriales</taxon>
        <taxon>Flavobacteriaceae</taxon>
        <taxon>Zobellia</taxon>
    </lineage>
</organism>
<gene>
    <name evidence="1" type="ORF">HW347_07560</name>
</gene>
<keyword evidence="2" id="KW-1185">Reference proteome</keyword>
<reference evidence="2" key="2">
    <citation type="submission" date="2023-07" db="EMBL/GenBank/DDBJ databases">
        <title>Zobellia barbeyronii sp. nov., a new marine flavobacterium, isolated from green and red algae.</title>
        <authorList>
            <person name="Nedashkovskaya O.I."/>
            <person name="Otstavnykh N."/>
            <person name="Zhukova N."/>
            <person name="Guzev K."/>
            <person name="Chausova V."/>
            <person name="Tekutyeva L."/>
            <person name="Mikhailov V."/>
            <person name="Isaeva M."/>
        </authorList>
    </citation>
    <scope>NUCLEOTIDE SEQUENCE [LARGE SCALE GENOMIC DNA]</scope>
    <source>
        <strain evidence="2">KMM 6746</strain>
    </source>
</reference>